<organism evidence="2 3">
    <name type="scientific">Calocera cornea HHB12733</name>
    <dbReference type="NCBI Taxonomy" id="1353952"/>
    <lineage>
        <taxon>Eukaryota</taxon>
        <taxon>Fungi</taxon>
        <taxon>Dikarya</taxon>
        <taxon>Basidiomycota</taxon>
        <taxon>Agaricomycotina</taxon>
        <taxon>Dacrymycetes</taxon>
        <taxon>Dacrymycetales</taxon>
        <taxon>Dacrymycetaceae</taxon>
        <taxon>Calocera</taxon>
    </lineage>
</organism>
<dbReference type="EMBL" id="KV424211">
    <property type="protein sequence ID" value="KZT50191.1"/>
    <property type="molecule type" value="Genomic_DNA"/>
</dbReference>
<dbReference type="AlphaFoldDB" id="A0A165C3I3"/>
<accession>A0A165C3I3</accession>
<feature type="region of interest" description="Disordered" evidence="1">
    <location>
        <begin position="1"/>
        <end position="81"/>
    </location>
</feature>
<proteinExistence type="predicted"/>
<gene>
    <name evidence="2" type="ORF">CALCODRAFT_201811</name>
</gene>
<dbReference type="Proteomes" id="UP000076842">
    <property type="component" value="Unassembled WGS sequence"/>
</dbReference>
<evidence type="ECO:0000256" key="1">
    <source>
        <dbReference type="SAM" id="MobiDB-lite"/>
    </source>
</evidence>
<name>A0A165C3I3_9BASI</name>
<evidence type="ECO:0000313" key="3">
    <source>
        <dbReference type="Proteomes" id="UP000076842"/>
    </source>
</evidence>
<reference evidence="2 3" key="1">
    <citation type="journal article" date="2016" name="Mol. Biol. Evol.">
        <title>Comparative Genomics of Early-Diverging Mushroom-Forming Fungi Provides Insights into the Origins of Lignocellulose Decay Capabilities.</title>
        <authorList>
            <person name="Nagy L.G."/>
            <person name="Riley R."/>
            <person name="Tritt A."/>
            <person name="Adam C."/>
            <person name="Daum C."/>
            <person name="Floudas D."/>
            <person name="Sun H."/>
            <person name="Yadav J.S."/>
            <person name="Pangilinan J."/>
            <person name="Larsson K.H."/>
            <person name="Matsuura K."/>
            <person name="Barry K."/>
            <person name="Labutti K."/>
            <person name="Kuo R."/>
            <person name="Ohm R.A."/>
            <person name="Bhattacharya S.S."/>
            <person name="Shirouzu T."/>
            <person name="Yoshinaga Y."/>
            <person name="Martin F.M."/>
            <person name="Grigoriev I.V."/>
            <person name="Hibbett D.S."/>
        </authorList>
    </citation>
    <scope>NUCLEOTIDE SEQUENCE [LARGE SCALE GENOMIC DNA]</scope>
    <source>
        <strain evidence="2 3">HHB12733</strain>
    </source>
</reference>
<sequence length="186" mass="20423">MMQCGGANLTSARPAHSASAPLFPRRRVFPRPSRPRYGAHPTTVPFDTDSVSGPGSEPRRVPSPVENRRRARSSGNTDKDKVVFQLQDEGQVTFLQLFQQNLPFLYPHESLEVMASFTRHPASMITRVMTSRGFRPSSARVQTGSSHISKTVRRQLTLSGSAARLSLRGAAAWTPVAVQRAGRGMP</sequence>
<dbReference type="InParanoid" id="A0A165C3I3"/>
<keyword evidence="3" id="KW-1185">Reference proteome</keyword>
<evidence type="ECO:0000313" key="2">
    <source>
        <dbReference type="EMBL" id="KZT50191.1"/>
    </source>
</evidence>
<protein>
    <submittedName>
        <fullName evidence="2">Uncharacterized protein</fullName>
    </submittedName>
</protein>